<keyword evidence="6" id="KW-0539">Nucleus</keyword>
<dbReference type="PANTHER" id="PTHR13204">
    <property type="entry name" value="PTD012 PROTEIN"/>
    <property type="match status" value="1"/>
</dbReference>
<dbReference type="GeneTree" id="ENSGT00390000017214"/>
<keyword evidence="10" id="KW-1185">Reference proteome</keyword>
<keyword evidence="3" id="KW-0479">Metal-binding</keyword>
<feature type="chain" id="PRO_5034800343" description="DUF1907 domain-containing protein" evidence="7">
    <location>
        <begin position="26"/>
        <end position="310"/>
    </location>
</feature>
<dbReference type="AlphaFoldDB" id="A0A8C6EEC4"/>
<keyword evidence="7" id="KW-0732">Signal</keyword>
<dbReference type="Pfam" id="PF08925">
    <property type="entry name" value="DUF1907"/>
    <property type="match status" value="1"/>
</dbReference>
<evidence type="ECO:0000256" key="6">
    <source>
        <dbReference type="ARBA" id="ARBA00023242"/>
    </source>
</evidence>
<accession>A0A8C6EEC4</accession>
<reference evidence="9" key="2">
    <citation type="submission" date="2025-09" db="UniProtKB">
        <authorList>
            <consortium name="Ensembl"/>
        </authorList>
    </citation>
    <scope>IDENTIFICATION</scope>
</reference>
<evidence type="ECO:0000259" key="8">
    <source>
        <dbReference type="SMART" id="SM01168"/>
    </source>
</evidence>
<evidence type="ECO:0000256" key="7">
    <source>
        <dbReference type="SAM" id="SignalP"/>
    </source>
</evidence>
<evidence type="ECO:0000313" key="10">
    <source>
        <dbReference type="Proteomes" id="UP000694544"/>
    </source>
</evidence>
<keyword evidence="4" id="KW-0378">Hydrolase</keyword>
<dbReference type="GO" id="GO:0016788">
    <property type="term" value="F:hydrolase activity, acting on ester bonds"/>
    <property type="evidence" value="ECO:0007669"/>
    <property type="project" value="TreeGrafter"/>
</dbReference>
<feature type="domain" description="DUF1907" evidence="8">
    <location>
        <begin position="19"/>
        <end position="254"/>
    </location>
</feature>
<dbReference type="PANTHER" id="PTHR13204:SF1">
    <property type="entry name" value="ESTER HYDROLASE C11ORF54"/>
    <property type="match status" value="1"/>
</dbReference>
<dbReference type="Ensembl" id="ENSMMST00000028300.1">
    <property type="protein sequence ID" value="ENSMMSP00000025628.1"/>
    <property type="gene ID" value="ENSMMSG00000019294.1"/>
</dbReference>
<evidence type="ECO:0000256" key="1">
    <source>
        <dbReference type="ARBA" id="ARBA00004123"/>
    </source>
</evidence>
<proteinExistence type="predicted"/>
<evidence type="ECO:0000256" key="5">
    <source>
        <dbReference type="ARBA" id="ARBA00022833"/>
    </source>
</evidence>
<dbReference type="Proteomes" id="UP000694544">
    <property type="component" value="Unplaced"/>
</dbReference>
<sequence>LPINIKGWFPLGLTSLISLLSRGLSGVFSNVDVHLFLRCIFFLGICGKTRIAEVGGVPYLLPLANLKKVYDLNKIAKDIQLPGAFILGAGAGPFQTLGFNSEFILLVQTESEHKPPVNGSYFARVNPADGGCLLEKYSEKYHDFGCALLANLFASEGQPGKVIEVKVKKRTGKLNFVTCMRETLEKHYGDKPVGMGGAFIIQKGKVKTHIMVKASARVCVFVRTCLRFISLESASESQNTGEGSLSLLQEIFPTQGLNPGFLHCRWILHQLSHKGSPRILEWVAFPFTTGSSQPRNRTGVSCIAGGFFTN</sequence>
<keyword evidence="5" id="KW-0862">Zinc</keyword>
<protein>
    <recommendedName>
        <fullName evidence="8">DUF1907 domain-containing protein</fullName>
    </recommendedName>
</protein>
<evidence type="ECO:0000256" key="3">
    <source>
        <dbReference type="ARBA" id="ARBA00022723"/>
    </source>
</evidence>
<comment type="subunit">
    <text evidence="2">Monomer.</text>
</comment>
<reference evidence="9" key="1">
    <citation type="submission" date="2025-08" db="UniProtKB">
        <authorList>
            <consortium name="Ensembl"/>
        </authorList>
    </citation>
    <scope>IDENTIFICATION</scope>
</reference>
<evidence type="ECO:0000256" key="4">
    <source>
        <dbReference type="ARBA" id="ARBA00022801"/>
    </source>
</evidence>
<comment type="subcellular location">
    <subcellularLocation>
        <location evidence="1">Nucleus</location>
    </subcellularLocation>
</comment>
<dbReference type="GO" id="GO:0008270">
    <property type="term" value="F:zinc ion binding"/>
    <property type="evidence" value="ECO:0007669"/>
    <property type="project" value="TreeGrafter"/>
</dbReference>
<dbReference type="GO" id="GO:0005634">
    <property type="term" value="C:nucleus"/>
    <property type="evidence" value="ECO:0007669"/>
    <property type="project" value="UniProtKB-SubCell"/>
</dbReference>
<evidence type="ECO:0000313" key="9">
    <source>
        <dbReference type="Ensembl" id="ENSMMSP00000025628.1"/>
    </source>
</evidence>
<feature type="signal peptide" evidence="7">
    <location>
        <begin position="1"/>
        <end position="25"/>
    </location>
</feature>
<organism evidence="9 10">
    <name type="scientific">Moschus moschiferus</name>
    <name type="common">Siberian musk deer</name>
    <name type="synonym">Moschus sibiricus</name>
    <dbReference type="NCBI Taxonomy" id="68415"/>
    <lineage>
        <taxon>Eukaryota</taxon>
        <taxon>Metazoa</taxon>
        <taxon>Chordata</taxon>
        <taxon>Craniata</taxon>
        <taxon>Vertebrata</taxon>
        <taxon>Euteleostomi</taxon>
        <taxon>Mammalia</taxon>
        <taxon>Eutheria</taxon>
        <taxon>Laurasiatheria</taxon>
        <taxon>Artiodactyla</taxon>
        <taxon>Ruminantia</taxon>
        <taxon>Pecora</taxon>
        <taxon>Moschidae</taxon>
        <taxon>Moschus</taxon>
    </lineage>
</organism>
<evidence type="ECO:0000256" key="2">
    <source>
        <dbReference type="ARBA" id="ARBA00011245"/>
    </source>
</evidence>
<dbReference type="SMART" id="SM01168">
    <property type="entry name" value="DUF1907"/>
    <property type="match status" value="1"/>
</dbReference>
<dbReference type="InterPro" id="IPR015021">
    <property type="entry name" value="C11orf54_DUF1907"/>
</dbReference>
<dbReference type="SUPFAM" id="SSF117856">
    <property type="entry name" value="AF0104/ALDC/Ptd012-like"/>
    <property type="match status" value="1"/>
</dbReference>
<name>A0A8C6EEC4_MOSMO</name>